<feature type="domain" description="Response regulatory" evidence="15">
    <location>
        <begin position="744"/>
        <end position="859"/>
    </location>
</feature>
<dbReference type="Gene3D" id="3.40.50.2300">
    <property type="match status" value="1"/>
</dbReference>
<dbReference type="InterPro" id="IPR009057">
    <property type="entry name" value="Homeodomain-like_sf"/>
</dbReference>
<dbReference type="InterPro" id="IPR003594">
    <property type="entry name" value="HATPase_dom"/>
</dbReference>
<dbReference type="Gene3D" id="1.10.10.60">
    <property type="entry name" value="Homeodomain-like"/>
    <property type="match status" value="1"/>
</dbReference>
<comment type="catalytic activity">
    <reaction evidence="1">
        <text>ATP + protein L-histidine = ADP + protein N-phospho-L-histidine.</text>
        <dbReference type="EC" id="2.7.13.3"/>
    </reaction>
</comment>
<dbReference type="SMART" id="SM00342">
    <property type="entry name" value="HTH_ARAC"/>
    <property type="match status" value="1"/>
</dbReference>
<dbReference type="SUPFAM" id="SSF52172">
    <property type="entry name" value="CheY-like"/>
    <property type="match status" value="1"/>
</dbReference>
<dbReference type="GO" id="GO:0000155">
    <property type="term" value="F:phosphorelay sensor kinase activity"/>
    <property type="evidence" value="ECO:0007669"/>
    <property type="project" value="InterPro"/>
</dbReference>
<evidence type="ECO:0000256" key="8">
    <source>
        <dbReference type="ARBA" id="ARBA00023012"/>
    </source>
</evidence>
<organism evidence="16 17">
    <name type="scientific">Dyadobacter soli</name>
    <dbReference type="NCBI Taxonomy" id="659014"/>
    <lineage>
        <taxon>Bacteria</taxon>
        <taxon>Pseudomonadati</taxon>
        <taxon>Bacteroidota</taxon>
        <taxon>Cytophagia</taxon>
        <taxon>Cytophagales</taxon>
        <taxon>Spirosomataceae</taxon>
        <taxon>Dyadobacter</taxon>
    </lineage>
</organism>
<dbReference type="InterPro" id="IPR003661">
    <property type="entry name" value="HisK_dim/P_dom"/>
</dbReference>
<dbReference type="OrthoDB" id="9797097at2"/>
<evidence type="ECO:0000259" key="14">
    <source>
        <dbReference type="PROSITE" id="PS50109"/>
    </source>
</evidence>
<dbReference type="InterPro" id="IPR036097">
    <property type="entry name" value="HisK_dim/P_sf"/>
</dbReference>
<dbReference type="InterPro" id="IPR018060">
    <property type="entry name" value="HTH_AraC"/>
</dbReference>
<keyword evidence="10" id="KW-0804">Transcription</keyword>
<evidence type="ECO:0000259" key="15">
    <source>
        <dbReference type="PROSITE" id="PS50110"/>
    </source>
</evidence>
<evidence type="ECO:0000313" key="16">
    <source>
        <dbReference type="EMBL" id="SDD55677.1"/>
    </source>
</evidence>
<dbReference type="InterPro" id="IPR036890">
    <property type="entry name" value="HATPase_C_sf"/>
</dbReference>
<dbReference type="Gene3D" id="1.10.287.130">
    <property type="match status" value="1"/>
</dbReference>
<evidence type="ECO:0000256" key="5">
    <source>
        <dbReference type="ARBA" id="ARBA00022741"/>
    </source>
</evidence>
<reference evidence="17" key="1">
    <citation type="submission" date="2016-10" db="EMBL/GenBank/DDBJ databases">
        <authorList>
            <person name="Varghese N."/>
            <person name="Submissions S."/>
        </authorList>
    </citation>
    <scope>NUCLEOTIDE SEQUENCE [LARGE SCALE GENOMIC DNA]</scope>
    <source>
        <strain evidence="17">DSM 25329</strain>
    </source>
</reference>
<dbReference type="SMART" id="SM00448">
    <property type="entry name" value="REC"/>
    <property type="match status" value="1"/>
</dbReference>
<dbReference type="CDD" id="cd00082">
    <property type="entry name" value="HisKA"/>
    <property type="match status" value="1"/>
</dbReference>
<dbReference type="PROSITE" id="PS01124">
    <property type="entry name" value="HTH_ARAC_FAMILY_2"/>
    <property type="match status" value="1"/>
</dbReference>
<feature type="transmembrane region" description="Helical" evidence="12">
    <location>
        <begin position="391"/>
        <end position="414"/>
    </location>
</feature>
<keyword evidence="12" id="KW-1133">Transmembrane helix</keyword>
<keyword evidence="12" id="KW-0472">Membrane</keyword>
<dbReference type="GO" id="GO:0005524">
    <property type="term" value="F:ATP binding"/>
    <property type="evidence" value="ECO:0007669"/>
    <property type="project" value="UniProtKB-KW"/>
</dbReference>
<feature type="transmembrane region" description="Helical" evidence="12">
    <location>
        <begin position="268"/>
        <end position="290"/>
    </location>
</feature>
<accession>A0A1G6VRR4</accession>
<dbReference type="EC" id="2.7.13.3" evidence="2"/>
<keyword evidence="17" id="KW-1185">Reference proteome</keyword>
<dbReference type="SUPFAM" id="SSF55874">
    <property type="entry name" value="ATPase domain of HSP90 chaperone/DNA topoisomerase II/histidine kinase"/>
    <property type="match status" value="1"/>
</dbReference>
<evidence type="ECO:0000259" key="13">
    <source>
        <dbReference type="PROSITE" id="PS01124"/>
    </source>
</evidence>
<dbReference type="Gene3D" id="3.30.565.10">
    <property type="entry name" value="Histidine kinase-like ATPase, C-terminal domain"/>
    <property type="match status" value="1"/>
</dbReference>
<evidence type="ECO:0000256" key="12">
    <source>
        <dbReference type="SAM" id="Phobius"/>
    </source>
</evidence>
<gene>
    <name evidence="16" type="ORF">SAMN04487996_101310</name>
</gene>
<evidence type="ECO:0000256" key="7">
    <source>
        <dbReference type="ARBA" id="ARBA00022840"/>
    </source>
</evidence>
<dbReference type="PROSITE" id="PS50109">
    <property type="entry name" value="HIS_KIN"/>
    <property type="match status" value="1"/>
</dbReference>
<dbReference type="PRINTS" id="PR00344">
    <property type="entry name" value="BCTRLSENSOR"/>
</dbReference>
<dbReference type="Pfam" id="PF12833">
    <property type="entry name" value="HTH_18"/>
    <property type="match status" value="1"/>
</dbReference>
<dbReference type="PROSITE" id="PS50110">
    <property type="entry name" value="RESPONSE_REGULATORY"/>
    <property type="match status" value="1"/>
</dbReference>
<dbReference type="PANTHER" id="PTHR43547">
    <property type="entry name" value="TWO-COMPONENT HISTIDINE KINASE"/>
    <property type="match status" value="1"/>
</dbReference>
<dbReference type="Pfam" id="PF00072">
    <property type="entry name" value="Response_reg"/>
    <property type="match status" value="1"/>
</dbReference>
<protein>
    <recommendedName>
        <fullName evidence="2">histidine kinase</fullName>
        <ecNumber evidence="2">2.7.13.3</ecNumber>
    </recommendedName>
</protein>
<dbReference type="Proteomes" id="UP000198748">
    <property type="component" value="Unassembled WGS sequence"/>
</dbReference>
<keyword evidence="8" id="KW-0902">Two-component regulatory system</keyword>
<name>A0A1G6VRR4_9BACT</name>
<dbReference type="InterPro" id="IPR011006">
    <property type="entry name" value="CheY-like_superfamily"/>
</dbReference>
<dbReference type="SUPFAM" id="SSF47384">
    <property type="entry name" value="Homodimeric domain of signal transducing histidine kinase"/>
    <property type="match status" value="1"/>
</dbReference>
<keyword evidence="12" id="KW-0812">Transmembrane</keyword>
<dbReference type="InterPro" id="IPR001789">
    <property type="entry name" value="Sig_transdc_resp-reg_receiver"/>
</dbReference>
<feature type="modified residue" description="4-aspartylphosphate" evidence="11">
    <location>
        <position position="792"/>
    </location>
</feature>
<dbReference type="FunFam" id="3.30.565.10:FF:000037">
    <property type="entry name" value="Hybrid sensor histidine kinase/response regulator"/>
    <property type="match status" value="1"/>
</dbReference>
<dbReference type="GO" id="GO:0003700">
    <property type="term" value="F:DNA-binding transcription factor activity"/>
    <property type="evidence" value="ECO:0007669"/>
    <property type="project" value="InterPro"/>
</dbReference>
<keyword evidence="6 16" id="KW-0418">Kinase</keyword>
<dbReference type="SMART" id="SM00388">
    <property type="entry name" value="HisKA"/>
    <property type="match status" value="1"/>
</dbReference>
<feature type="domain" description="Histidine kinase" evidence="14">
    <location>
        <begin position="486"/>
        <end position="703"/>
    </location>
</feature>
<feature type="transmembrane region" description="Helical" evidence="12">
    <location>
        <begin position="302"/>
        <end position="323"/>
    </location>
</feature>
<dbReference type="STRING" id="659014.SAMN04487996_101310"/>
<feature type="transmembrane region" description="Helical" evidence="12">
    <location>
        <begin position="9"/>
        <end position="26"/>
    </location>
</feature>
<evidence type="ECO:0000256" key="4">
    <source>
        <dbReference type="ARBA" id="ARBA00022679"/>
    </source>
</evidence>
<dbReference type="GO" id="GO:0043565">
    <property type="term" value="F:sequence-specific DNA binding"/>
    <property type="evidence" value="ECO:0007669"/>
    <property type="project" value="InterPro"/>
</dbReference>
<dbReference type="PANTHER" id="PTHR43547:SF2">
    <property type="entry name" value="HYBRID SIGNAL TRANSDUCTION HISTIDINE KINASE C"/>
    <property type="match status" value="1"/>
</dbReference>
<evidence type="ECO:0000256" key="11">
    <source>
        <dbReference type="PROSITE-ProRule" id="PRU00169"/>
    </source>
</evidence>
<sequence length="991" mass="112297">MRDRKSRKIHGCILIGFVVLYLLPYLKCSAQDEPVLLTDTIALKSVWLNKSPWKFHSGDSLQWAQPGFSDSSWVTLSETGFGRDRYSRAQVPQGWQGFGWFRLWVKKQDASSTGTWGLYLNHDAASEVYFDGKKIASLGKVGHSKLEMTAVREPYQCIPLAITDTLPHLLAIRYSNFREYYPNFVGFESSIQDLDTMNRSQKAEREIMGTMLMSVSVSAILVILHLLIYIFYPRQKIHLYYVLFVSIVGLGLYARYQTFVATDPADQVLATRVFLAFVTLHLSLGLLMLYQACYNRLPRRKTLVMLLCSWPVPIIAFTDWYEFWNNPLIEKLHNWYQVIFVLIFYTDAFVAMVRAIQKGNKKLWVIAVGMVLLVTVGTVVGSNMFGWFTTIQVMIAFAWGNLLMPVMFSIYLAIDVAAANRNLAVQLDLNEKLASENLAKEQEKSRLIAGQADRLEKTVLERTAQVRQQAEKLREMDAVKSRFFVNLTHEFKTPLNLIINPAKELLRQSKEAVPQRYAQFILQNSERLLQLINQLLDLSKLESGQLRADVQSVELVQWLSAYVQQHNSLAEHRNIRLHFSCDHARMWVQTDLDKIKKMVQNLLSNAIKFSNDDSEIVIVLDKTGTKEFTISVTDHGIGIPAGKLPFIFDRFYQVDGSDSRSREGAGIGLALTKELAVLLNGTITVNSVSGEGSTFILTLPYIESTGKIEIHNNDMEQIGPGRADQESDTRGLLQPEAAEDDLPLILLVEDNADLREFITLSFSEDYRVITASDGEEGIRMALEKIPSLVITDLMMPKKDGYQVCEALKSDERTSHIPIVMLTAKTDTDSRIQGIVTGADAYLAKPFDKRELVAVIENLVKVRKQLREKYGQQEVWLTGFEQLPSIEQKFLDKVRNAIADNIEDSSFGTDQLASEMALSRTQLHRKLKQLINQSPGEMIRVFRMLRANELLQQSAGTVAEVGYMVGYGNPANFSTSFTKHFGYPPSEAAKRF</sequence>
<dbReference type="Pfam" id="PF00512">
    <property type="entry name" value="HisKA"/>
    <property type="match status" value="1"/>
</dbReference>
<dbReference type="RefSeq" id="WP_090146008.1">
    <property type="nucleotide sequence ID" value="NZ_FNAN01000001.1"/>
</dbReference>
<feature type="domain" description="HTH araC/xylS-type" evidence="13">
    <location>
        <begin position="891"/>
        <end position="990"/>
    </location>
</feature>
<keyword evidence="5" id="KW-0547">Nucleotide-binding</keyword>
<keyword evidence="9" id="KW-0805">Transcription regulation</keyword>
<evidence type="ECO:0000256" key="6">
    <source>
        <dbReference type="ARBA" id="ARBA00022777"/>
    </source>
</evidence>
<keyword evidence="7" id="KW-0067">ATP-binding</keyword>
<evidence type="ECO:0000313" key="17">
    <source>
        <dbReference type="Proteomes" id="UP000198748"/>
    </source>
</evidence>
<evidence type="ECO:0000256" key="3">
    <source>
        <dbReference type="ARBA" id="ARBA00022553"/>
    </source>
</evidence>
<evidence type="ECO:0000256" key="9">
    <source>
        <dbReference type="ARBA" id="ARBA00023015"/>
    </source>
</evidence>
<evidence type="ECO:0000256" key="1">
    <source>
        <dbReference type="ARBA" id="ARBA00000085"/>
    </source>
</evidence>
<dbReference type="InterPro" id="IPR004358">
    <property type="entry name" value="Sig_transdc_His_kin-like_C"/>
</dbReference>
<dbReference type="Pfam" id="PF02518">
    <property type="entry name" value="HATPase_c"/>
    <property type="match status" value="1"/>
</dbReference>
<evidence type="ECO:0000256" key="2">
    <source>
        <dbReference type="ARBA" id="ARBA00012438"/>
    </source>
</evidence>
<feature type="transmembrane region" description="Helical" evidence="12">
    <location>
        <begin position="239"/>
        <end position="256"/>
    </location>
</feature>
<keyword evidence="4" id="KW-0808">Transferase</keyword>
<feature type="transmembrane region" description="Helical" evidence="12">
    <location>
        <begin position="363"/>
        <end position="385"/>
    </location>
</feature>
<dbReference type="EMBL" id="FNAN01000001">
    <property type="protein sequence ID" value="SDD55677.1"/>
    <property type="molecule type" value="Genomic_DNA"/>
</dbReference>
<dbReference type="SMART" id="SM00387">
    <property type="entry name" value="HATPase_c"/>
    <property type="match status" value="1"/>
</dbReference>
<evidence type="ECO:0000256" key="10">
    <source>
        <dbReference type="ARBA" id="ARBA00023163"/>
    </source>
</evidence>
<proteinExistence type="predicted"/>
<dbReference type="AlphaFoldDB" id="A0A1G6VRR4"/>
<dbReference type="SUPFAM" id="SSF46689">
    <property type="entry name" value="Homeodomain-like"/>
    <property type="match status" value="1"/>
</dbReference>
<dbReference type="Gene3D" id="2.60.120.260">
    <property type="entry name" value="Galactose-binding domain-like"/>
    <property type="match status" value="1"/>
</dbReference>
<feature type="transmembrane region" description="Helical" evidence="12">
    <location>
        <begin position="335"/>
        <end position="356"/>
    </location>
</feature>
<keyword evidence="3 11" id="KW-0597">Phosphoprotein</keyword>
<dbReference type="InterPro" id="IPR005467">
    <property type="entry name" value="His_kinase_dom"/>
</dbReference>
<feature type="transmembrane region" description="Helical" evidence="12">
    <location>
        <begin position="207"/>
        <end position="232"/>
    </location>
</feature>